<reference evidence="1" key="1">
    <citation type="journal article" date="2023" name="Science">
        <title>Genome structures resolve the early diversification of teleost fishes.</title>
        <authorList>
            <person name="Parey E."/>
            <person name="Louis A."/>
            <person name="Montfort J."/>
            <person name="Bouchez O."/>
            <person name="Roques C."/>
            <person name="Iampietro C."/>
            <person name="Lluch J."/>
            <person name="Castinel A."/>
            <person name="Donnadieu C."/>
            <person name="Desvignes T."/>
            <person name="Floi Bucao C."/>
            <person name="Jouanno E."/>
            <person name="Wen M."/>
            <person name="Mejri S."/>
            <person name="Dirks R."/>
            <person name="Jansen H."/>
            <person name="Henkel C."/>
            <person name="Chen W.J."/>
            <person name="Zahm M."/>
            <person name="Cabau C."/>
            <person name="Klopp C."/>
            <person name="Thompson A.W."/>
            <person name="Robinson-Rechavi M."/>
            <person name="Braasch I."/>
            <person name="Lecointre G."/>
            <person name="Bobe J."/>
            <person name="Postlethwait J.H."/>
            <person name="Berthelot C."/>
            <person name="Roest Crollius H."/>
            <person name="Guiguen Y."/>
        </authorList>
    </citation>
    <scope>NUCLEOTIDE SEQUENCE</scope>
    <source>
        <strain evidence="1">NC1722</strain>
    </source>
</reference>
<evidence type="ECO:0000313" key="1">
    <source>
        <dbReference type="EMBL" id="KAJ8418117.1"/>
    </source>
</evidence>
<gene>
    <name evidence="1" type="ORF">AAFF_G00138260</name>
</gene>
<organism evidence="1 2">
    <name type="scientific">Aldrovandia affinis</name>
    <dbReference type="NCBI Taxonomy" id="143900"/>
    <lineage>
        <taxon>Eukaryota</taxon>
        <taxon>Metazoa</taxon>
        <taxon>Chordata</taxon>
        <taxon>Craniata</taxon>
        <taxon>Vertebrata</taxon>
        <taxon>Euteleostomi</taxon>
        <taxon>Actinopterygii</taxon>
        <taxon>Neopterygii</taxon>
        <taxon>Teleostei</taxon>
        <taxon>Notacanthiformes</taxon>
        <taxon>Halosauridae</taxon>
        <taxon>Aldrovandia</taxon>
    </lineage>
</organism>
<proteinExistence type="predicted"/>
<evidence type="ECO:0000313" key="2">
    <source>
        <dbReference type="Proteomes" id="UP001221898"/>
    </source>
</evidence>
<sequence length="68" mass="7333">MAARYPEARLKVCPLCALPQRDKDKQPNAEMTENGLERRAARSWVRVTAWGASLSVPAAAAAPGLSLL</sequence>
<accession>A0AAD7TCJ6</accession>
<dbReference type="AlphaFoldDB" id="A0AAD7TCJ6"/>
<dbReference type="Proteomes" id="UP001221898">
    <property type="component" value="Unassembled WGS sequence"/>
</dbReference>
<name>A0AAD7TCJ6_9TELE</name>
<protein>
    <submittedName>
        <fullName evidence="1">Uncharacterized protein</fullName>
    </submittedName>
</protein>
<keyword evidence="2" id="KW-1185">Reference proteome</keyword>
<dbReference type="EMBL" id="JAINUG010000002">
    <property type="protein sequence ID" value="KAJ8418117.1"/>
    <property type="molecule type" value="Genomic_DNA"/>
</dbReference>
<comment type="caution">
    <text evidence="1">The sequence shown here is derived from an EMBL/GenBank/DDBJ whole genome shotgun (WGS) entry which is preliminary data.</text>
</comment>